<evidence type="ECO:0000313" key="3">
    <source>
        <dbReference type="Proteomes" id="UP001140502"/>
    </source>
</evidence>
<reference evidence="2" key="1">
    <citation type="submission" date="2022-10" db="EMBL/GenBank/DDBJ databases">
        <title>Tapping the CABI collections for fungal endophytes: first genome assemblies for Collariella, Neodidymelliopsis, Ascochyta clinopodiicola, Didymella pomorum, Didymosphaeria variabile, Neocosmospora piperis and Neocucurbitaria cava.</title>
        <authorList>
            <person name="Hill R."/>
        </authorList>
    </citation>
    <scope>NUCLEOTIDE SEQUENCE</scope>
    <source>
        <strain evidence="2">IMI 366586</strain>
    </source>
</reference>
<feature type="compositionally biased region" description="Basic and acidic residues" evidence="1">
    <location>
        <begin position="126"/>
        <end position="164"/>
    </location>
</feature>
<comment type="caution">
    <text evidence="2">The sequence shown here is derived from an EMBL/GenBank/DDBJ whole genome shotgun (WGS) entry which is preliminary data.</text>
</comment>
<dbReference type="EMBL" id="JAPEUR010000372">
    <property type="protein sequence ID" value="KAJ4310547.1"/>
    <property type="molecule type" value="Genomic_DNA"/>
</dbReference>
<feature type="compositionally biased region" description="Polar residues" evidence="1">
    <location>
        <begin position="7"/>
        <end position="26"/>
    </location>
</feature>
<feature type="compositionally biased region" description="Basic and acidic residues" evidence="1">
    <location>
        <begin position="101"/>
        <end position="112"/>
    </location>
</feature>
<feature type="region of interest" description="Disordered" evidence="1">
    <location>
        <begin position="1"/>
        <end position="170"/>
    </location>
</feature>
<dbReference type="AlphaFoldDB" id="A0A9W8TEF2"/>
<keyword evidence="3" id="KW-1185">Reference proteome</keyword>
<protein>
    <recommendedName>
        <fullName evidence="4">Ubiquitin smt3</fullName>
    </recommendedName>
</protein>
<evidence type="ECO:0008006" key="4">
    <source>
        <dbReference type="Google" id="ProtNLM"/>
    </source>
</evidence>
<dbReference type="Proteomes" id="UP001140502">
    <property type="component" value="Unassembled WGS sequence"/>
</dbReference>
<accession>A0A9W8TEF2</accession>
<organism evidence="2 3">
    <name type="scientific">Fusarium piperis</name>
    <dbReference type="NCBI Taxonomy" id="1435070"/>
    <lineage>
        <taxon>Eukaryota</taxon>
        <taxon>Fungi</taxon>
        <taxon>Dikarya</taxon>
        <taxon>Ascomycota</taxon>
        <taxon>Pezizomycotina</taxon>
        <taxon>Sordariomycetes</taxon>
        <taxon>Hypocreomycetidae</taxon>
        <taxon>Hypocreales</taxon>
        <taxon>Nectriaceae</taxon>
        <taxon>Fusarium</taxon>
        <taxon>Fusarium solani species complex</taxon>
    </lineage>
</organism>
<sequence>MSDDADVSTSINKLSLTCNKEPTQTTKPAPKKKAKKVVADSWEDEDVSDSEPEAEPDSDKADELTPSTTPAPPPPTPMSPVGDSAWTPPEDAPGPRVGGESARRPEKTDAVARRMIAAGLGLKAPKQTEEQRAYQKSIREQEKKKREQEREQEKKRQEEADKAKAAIWDD</sequence>
<name>A0A9W8TEF2_9HYPO</name>
<dbReference type="OrthoDB" id="5418203at2759"/>
<gene>
    <name evidence="2" type="ORF">N0V84_010915</name>
</gene>
<evidence type="ECO:0000256" key="1">
    <source>
        <dbReference type="SAM" id="MobiDB-lite"/>
    </source>
</evidence>
<feature type="compositionally biased region" description="Pro residues" evidence="1">
    <location>
        <begin position="69"/>
        <end position="78"/>
    </location>
</feature>
<proteinExistence type="predicted"/>
<feature type="compositionally biased region" description="Acidic residues" evidence="1">
    <location>
        <begin position="41"/>
        <end position="56"/>
    </location>
</feature>
<evidence type="ECO:0000313" key="2">
    <source>
        <dbReference type="EMBL" id="KAJ4310547.1"/>
    </source>
</evidence>